<evidence type="ECO:0000256" key="2">
    <source>
        <dbReference type="ARBA" id="ARBA00023125"/>
    </source>
</evidence>
<dbReference type="InterPro" id="IPR014757">
    <property type="entry name" value="Tscrpt_reg_IclR_C"/>
</dbReference>
<evidence type="ECO:0000313" key="7">
    <source>
        <dbReference type="Proteomes" id="UP000057158"/>
    </source>
</evidence>
<dbReference type="InterPro" id="IPR029016">
    <property type="entry name" value="GAF-like_dom_sf"/>
</dbReference>
<keyword evidence="3" id="KW-0804">Transcription</keyword>
<dbReference type="PANTHER" id="PTHR30136">
    <property type="entry name" value="HELIX-TURN-HELIX TRANSCRIPTIONAL REGULATOR, ICLR FAMILY"/>
    <property type="match status" value="1"/>
</dbReference>
<dbReference type="RefSeq" id="WP_053549345.1">
    <property type="nucleotide sequence ID" value="NZ_CP010802.1"/>
</dbReference>
<dbReference type="SUPFAM" id="SSF46785">
    <property type="entry name" value="Winged helix' DNA-binding domain"/>
    <property type="match status" value="1"/>
</dbReference>
<accession>A0A0M4DES4</accession>
<gene>
    <name evidence="6" type="ORF">DSOUD_0317</name>
</gene>
<feature type="domain" description="HTH iclR-type" evidence="4">
    <location>
        <begin position="11"/>
        <end position="73"/>
    </location>
</feature>
<dbReference type="AlphaFoldDB" id="A0A0M4DES4"/>
<evidence type="ECO:0000259" key="4">
    <source>
        <dbReference type="PROSITE" id="PS51077"/>
    </source>
</evidence>
<evidence type="ECO:0000256" key="1">
    <source>
        <dbReference type="ARBA" id="ARBA00023015"/>
    </source>
</evidence>
<evidence type="ECO:0000256" key="3">
    <source>
        <dbReference type="ARBA" id="ARBA00023163"/>
    </source>
</evidence>
<keyword evidence="7" id="KW-1185">Reference proteome</keyword>
<dbReference type="PROSITE" id="PS51077">
    <property type="entry name" value="HTH_ICLR"/>
    <property type="match status" value="1"/>
</dbReference>
<dbReference type="InterPro" id="IPR005471">
    <property type="entry name" value="Tscrpt_reg_IclR_N"/>
</dbReference>
<organism evidence="6 7">
    <name type="scientific">Desulfuromonas soudanensis</name>
    <dbReference type="NCBI Taxonomy" id="1603606"/>
    <lineage>
        <taxon>Bacteria</taxon>
        <taxon>Pseudomonadati</taxon>
        <taxon>Thermodesulfobacteriota</taxon>
        <taxon>Desulfuromonadia</taxon>
        <taxon>Desulfuromonadales</taxon>
        <taxon>Desulfuromonadaceae</taxon>
        <taxon>Desulfuromonas</taxon>
    </lineage>
</organism>
<dbReference type="SUPFAM" id="SSF55781">
    <property type="entry name" value="GAF domain-like"/>
    <property type="match status" value="1"/>
</dbReference>
<dbReference type="GO" id="GO:0045892">
    <property type="term" value="P:negative regulation of DNA-templated transcription"/>
    <property type="evidence" value="ECO:0007669"/>
    <property type="project" value="TreeGrafter"/>
</dbReference>
<dbReference type="PATRIC" id="fig|1603606.3.peg.344"/>
<dbReference type="Gene3D" id="3.30.450.40">
    <property type="match status" value="2"/>
</dbReference>
<keyword evidence="1" id="KW-0805">Transcription regulation</keyword>
<sequence>MEHRAKESYAIQSVDNALSLLEAMGDERGDFALTDLSTRLGLNKSSVFRLLATFEGRGYVETVEESKTYRLASSAFEIGRKLLLRNDLLQQARPVMERLARECGESIYLAVRRGGEVLFLHMVDSGQKVTVMSLVGHRYPLEGNAPGRLFLALGRESLSGDGLEVIRRQGYAVDRDGLGVGIDALAAPLGGVAGDLSGALCLIAPAFRLGDERLEKELLERLVAGGRMVEARLGWRRR</sequence>
<dbReference type="STRING" id="1603606.DSOUD_0317"/>
<dbReference type="InterPro" id="IPR050707">
    <property type="entry name" value="HTH_MetabolicPath_Reg"/>
</dbReference>
<dbReference type="GO" id="GO:0003700">
    <property type="term" value="F:DNA-binding transcription factor activity"/>
    <property type="evidence" value="ECO:0007669"/>
    <property type="project" value="TreeGrafter"/>
</dbReference>
<keyword evidence="2" id="KW-0238">DNA-binding</keyword>
<dbReference type="PANTHER" id="PTHR30136:SF24">
    <property type="entry name" value="HTH-TYPE TRANSCRIPTIONAL REPRESSOR ALLR"/>
    <property type="match status" value="1"/>
</dbReference>
<dbReference type="Pfam" id="PF01614">
    <property type="entry name" value="IclR_C"/>
    <property type="match status" value="2"/>
</dbReference>
<dbReference type="Pfam" id="PF09339">
    <property type="entry name" value="HTH_IclR"/>
    <property type="match status" value="1"/>
</dbReference>
<dbReference type="Gene3D" id="1.10.10.10">
    <property type="entry name" value="Winged helix-like DNA-binding domain superfamily/Winged helix DNA-binding domain"/>
    <property type="match status" value="1"/>
</dbReference>
<protein>
    <submittedName>
        <fullName evidence="6">Transcriptional regulator, IclR family</fullName>
    </submittedName>
</protein>
<name>A0A0M4DES4_9BACT</name>
<reference evidence="6 7" key="1">
    <citation type="submission" date="2015-07" db="EMBL/GenBank/DDBJ databases">
        <title>Isolation and Genomic Characterization of a Novel Halophilic Metal-Reducing Deltaproteobacterium from the Deep Subsurface.</title>
        <authorList>
            <person name="Badalamenti J.P."/>
            <person name="Summers Z.M."/>
            <person name="Gralnick J.A."/>
            <person name="Bond D.R."/>
        </authorList>
    </citation>
    <scope>NUCLEOTIDE SEQUENCE [LARGE SCALE GENOMIC DNA]</scope>
    <source>
        <strain evidence="6 7">WTL</strain>
    </source>
</reference>
<dbReference type="FunFam" id="1.10.10.10:FF:000056">
    <property type="entry name" value="IclR family transcriptional regulator"/>
    <property type="match status" value="1"/>
</dbReference>
<feature type="domain" description="IclR-ED" evidence="5">
    <location>
        <begin position="74"/>
        <end position="235"/>
    </location>
</feature>
<dbReference type="Proteomes" id="UP000057158">
    <property type="component" value="Chromosome"/>
</dbReference>
<dbReference type="EMBL" id="CP010802">
    <property type="protein sequence ID" value="ALC15112.1"/>
    <property type="molecule type" value="Genomic_DNA"/>
</dbReference>
<dbReference type="SMART" id="SM00346">
    <property type="entry name" value="HTH_ICLR"/>
    <property type="match status" value="1"/>
</dbReference>
<evidence type="ECO:0000313" key="6">
    <source>
        <dbReference type="EMBL" id="ALC15112.1"/>
    </source>
</evidence>
<dbReference type="KEGG" id="des:DSOUD_0317"/>
<dbReference type="InterPro" id="IPR036390">
    <property type="entry name" value="WH_DNA-bd_sf"/>
</dbReference>
<dbReference type="GO" id="GO:0003677">
    <property type="term" value="F:DNA binding"/>
    <property type="evidence" value="ECO:0007669"/>
    <property type="project" value="UniProtKB-KW"/>
</dbReference>
<dbReference type="InterPro" id="IPR036388">
    <property type="entry name" value="WH-like_DNA-bd_sf"/>
</dbReference>
<proteinExistence type="predicted"/>
<evidence type="ECO:0000259" key="5">
    <source>
        <dbReference type="PROSITE" id="PS51078"/>
    </source>
</evidence>
<dbReference type="PROSITE" id="PS51078">
    <property type="entry name" value="ICLR_ED"/>
    <property type="match status" value="1"/>
</dbReference>